<dbReference type="EC" id="2.7.11.1" evidence="1"/>
<dbReference type="GO" id="GO:0004674">
    <property type="term" value="F:protein serine/threonine kinase activity"/>
    <property type="evidence" value="ECO:0007669"/>
    <property type="project" value="UniProtKB-KW"/>
</dbReference>
<feature type="domain" description="Heme-regulated eIF-2-alpha kinase helical" evidence="3">
    <location>
        <begin position="14"/>
        <end position="43"/>
    </location>
</feature>
<dbReference type="Pfam" id="PF22949">
    <property type="entry name" value="HRI2_3H"/>
    <property type="match status" value="1"/>
</dbReference>
<dbReference type="Proteomes" id="UP001249851">
    <property type="component" value="Unassembled WGS sequence"/>
</dbReference>
<proteinExistence type="predicted"/>
<evidence type="ECO:0000256" key="1">
    <source>
        <dbReference type="ARBA" id="ARBA00012513"/>
    </source>
</evidence>
<comment type="caution">
    <text evidence="4">The sequence shown here is derived from an EMBL/GenBank/DDBJ whole genome shotgun (WGS) entry which is preliminary data.</text>
</comment>
<sequence length="90" mass="10215">MIPPLAFKTLEGRVPNYLLLVSLLEQLCSLYEGDSEKSNKIFTEFSVIRAKYKTVFSDLMQAAARTTGTDLHKFPLATRRPMLNPFPAHK</sequence>
<organism evidence="4 5">
    <name type="scientific">Acropora cervicornis</name>
    <name type="common">Staghorn coral</name>
    <dbReference type="NCBI Taxonomy" id="6130"/>
    <lineage>
        <taxon>Eukaryota</taxon>
        <taxon>Metazoa</taxon>
        <taxon>Cnidaria</taxon>
        <taxon>Anthozoa</taxon>
        <taxon>Hexacorallia</taxon>
        <taxon>Scleractinia</taxon>
        <taxon>Astrocoeniina</taxon>
        <taxon>Acroporidae</taxon>
        <taxon>Acropora</taxon>
    </lineage>
</organism>
<keyword evidence="2" id="KW-0723">Serine/threonine-protein kinase</keyword>
<reference evidence="4" key="1">
    <citation type="journal article" date="2023" name="G3 (Bethesda)">
        <title>Whole genome assembly and annotation of the endangered Caribbean coral Acropora cervicornis.</title>
        <authorList>
            <person name="Selwyn J.D."/>
            <person name="Vollmer S.V."/>
        </authorList>
    </citation>
    <scope>NUCLEOTIDE SEQUENCE</scope>
    <source>
        <strain evidence="4">K2</strain>
    </source>
</reference>
<dbReference type="InterPro" id="IPR054521">
    <property type="entry name" value="HRI2_3H"/>
</dbReference>
<evidence type="ECO:0000313" key="5">
    <source>
        <dbReference type="Proteomes" id="UP001249851"/>
    </source>
</evidence>
<dbReference type="GO" id="GO:0006950">
    <property type="term" value="P:response to stress"/>
    <property type="evidence" value="ECO:0007669"/>
    <property type="project" value="UniProtKB-ARBA"/>
</dbReference>
<dbReference type="AlphaFoldDB" id="A0AAD9QVE6"/>
<accession>A0AAD9QVE6</accession>
<evidence type="ECO:0000256" key="2">
    <source>
        <dbReference type="ARBA" id="ARBA00022527"/>
    </source>
</evidence>
<name>A0AAD9QVE6_ACRCE</name>
<gene>
    <name evidence="4" type="ORF">P5673_008040</name>
</gene>
<keyword evidence="2" id="KW-0808">Transferase</keyword>
<reference evidence="4" key="2">
    <citation type="journal article" date="2023" name="Science">
        <title>Genomic signatures of disease resistance in endangered staghorn corals.</title>
        <authorList>
            <person name="Vollmer S.V."/>
            <person name="Selwyn J.D."/>
            <person name="Despard B.A."/>
            <person name="Roesel C.L."/>
        </authorList>
    </citation>
    <scope>NUCLEOTIDE SEQUENCE</scope>
    <source>
        <strain evidence="4">K2</strain>
    </source>
</reference>
<keyword evidence="5" id="KW-1185">Reference proteome</keyword>
<dbReference type="EMBL" id="JARQWQ010000013">
    <property type="protein sequence ID" value="KAK2568106.1"/>
    <property type="molecule type" value="Genomic_DNA"/>
</dbReference>
<protein>
    <recommendedName>
        <fullName evidence="1">non-specific serine/threonine protein kinase</fullName>
        <ecNumber evidence="1">2.7.11.1</ecNumber>
    </recommendedName>
</protein>
<evidence type="ECO:0000313" key="4">
    <source>
        <dbReference type="EMBL" id="KAK2568106.1"/>
    </source>
</evidence>
<keyword evidence="2" id="KW-0418">Kinase</keyword>
<evidence type="ECO:0000259" key="3">
    <source>
        <dbReference type="Pfam" id="PF22949"/>
    </source>
</evidence>